<sequence>MPFDPQFAKYVAAATVLMTLQPIITSASKVEGRYEYLQVSVTLLAELSKMALSLVMYLRLPPSVRTHQRITCGHLMQFATPAAIYFVNNNLVFVILAYVNSTTFQILSSLKTVFTGLLFRVMLKRPLTDVQSLAIVLLACGTAISQLSGGVCDATARTDSTAVGLACAVLTCLLSALGGVHSERLMKDGEHATHSIHLQNMLLYLWGIGFNSLTLLGADGARVLSGELLRGYTPVVWALVANNALNGLAISAVLKYTDNIVRVFAHAAAMLLTLGLENVLLGAEFTPQLLLSAMVVACAE</sequence>
<proteinExistence type="predicted"/>
<dbReference type="PANTHER" id="PTHR10231">
    <property type="entry name" value="NUCLEOTIDE-SUGAR TRANSMEMBRANE TRANSPORTER"/>
    <property type="match status" value="1"/>
</dbReference>
<evidence type="ECO:0000256" key="3">
    <source>
        <dbReference type="ARBA" id="ARBA00022989"/>
    </source>
</evidence>
<feature type="transmembrane region" description="Helical" evidence="5">
    <location>
        <begin position="161"/>
        <end position="180"/>
    </location>
</feature>
<feature type="transmembrane region" description="Helical" evidence="5">
    <location>
        <begin position="263"/>
        <end position="283"/>
    </location>
</feature>
<protein>
    <submittedName>
        <fullName evidence="6">Cmp-sialic acid transporter 1-like protein</fullName>
    </submittedName>
</protein>
<evidence type="ECO:0000256" key="2">
    <source>
        <dbReference type="ARBA" id="ARBA00022692"/>
    </source>
</evidence>
<feature type="transmembrane region" description="Helical" evidence="5">
    <location>
        <begin position="201"/>
        <end position="223"/>
    </location>
</feature>
<gene>
    <name evidence="6" type="ORF">Ctob_000568</name>
</gene>
<dbReference type="PIRSF" id="PIRSF005799">
    <property type="entry name" value="UDP-gal_transpt"/>
    <property type="match status" value="1"/>
</dbReference>
<evidence type="ECO:0000256" key="5">
    <source>
        <dbReference type="SAM" id="Phobius"/>
    </source>
</evidence>
<dbReference type="EMBL" id="JWZX01003313">
    <property type="protein sequence ID" value="KOO22061.1"/>
    <property type="molecule type" value="Genomic_DNA"/>
</dbReference>
<accession>A0A0M0J645</accession>
<dbReference type="GO" id="GO:0015165">
    <property type="term" value="F:pyrimidine nucleotide-sugar transmembrane transporter activity"/>
    <property type="evidence" value="ECO:0007669"/>
    <property type="project" value="InterPro"/>
</dbReference>
<evidence type="ECO:0000256" key="4">
    <source>
        <dbReference type="ARBA" id="ARBA00023136"/>
    </source>
</evidence>
<dbReference type="Pfam" id="PF04142">
    <property type="entry name" value="Nuc_sug_transp"/>
    <property type="match status" value="1"/>
</dbReference>
<evidence type="ECO:0000313" key="6">
    <source>
        <dbReference type="EMBL" id="KOO22061.1"/>
    </source>
</evidence>
<dbReference type="InterPro" id="IPR007271">
    <property type="entry name" value="Nuc_sug_transpt"/>
</dbReference>
<keyword evidence="3 5" id="KW-1133">Transmembrane helix</keyword>
<feature type="transmembrane region" description="Helical" evidence="5">
    <location>
        <begin position="104"/>
        <end position="123"/>
    </location>
</feature>
<keyword evidence="7" id="KW-1185">Reference proteome</keyword>
<feature type="transmembrane region" description="Helical" evidence="5">
    <location>
        <begin position="78"/>
        <end position="98"/>
    </location>
</feature>
<dbReference type="NCBIfam" id="TIGR00803">
    <property type="entry name" value="nst"/>
    <property type="match status" value="1"/>
</dbReference>
<feature type="transmembrane region" description="Helical" evidence="5">
    <location>
        <begin position="235"/>
        <end position="256"/>
    </location>
</feature>
<dbReference type="Proteomes" id="UP000037460">
    <property type="component" value="Unassembled WGS sequence"/>
</dbReference>
<dbReference type="GO" id="GO:0000139">
    <property type="term" value="C:Golgi membrane"/>
    <property type="evidence" value="ECO:0007669"/>
    <property type="project" value="InterPro"/>
</dbReference>
<reference evidence="7" key="1">
    <citation type="journal article" date="2015" name="PLoS Genet.">
        <title>Genome Sequence and Transcriptome Analyses of Chrysochromulina tobin: Metabolic Tools for Enhanced Algal Fitness in the Prominent Order Prymnesiales (Haptophyceae).</title>
        <authorList>
            <person name="Hovde B.T."/>
            <person name="Deodato C.R."/>
            <person name="Hunsperger H.M."/>
            <person name="Ryken S.A."/>
            <person name="Yost W."/>
            <person name="Jha R.K."/>
            <person name="Patterson J."/>
            <person name="Monnat R.J. Jr."/>
            <person name="Barlow S.B."/>
            <person name="Starkenburg S.R."/>
            <person name="Cattolico R.A."/>
        </authorList>
    </citation>
    <scope>NUCLEOTIDE SEQUENCE</scope>
    <source>
        <strain evidence="7">CCMP291</strain>
    </source>
</reference>
<evidence type="ECO:0000313" key="7">
    <source>
        <dbReference type="Proteomes" id="UP000037460"/>
    </source>
</evidence>
<dbReference type="OrthoDB" id="408493at2759"/>
<keyword evidence="4 5" id="KW-0472">Membrane</keyword>
<dbReference type="AlphaFoldDB" id="A0A0M0J645"/>
<evidence type="ECO:0000256" key="1">
    <source>
        <dbReference type="ARBA" id="ARBA00004141"/>
    </source>
</evidence>
<feature type="transmembrane region" description="Helical" evidence="5">
    <location>
        <begin position="130"/>
        <end position="149"/>
    </location>
</feature>
<organism evidence="6 7">
    <name type="scientific">Chrysochromulina tobinii</name>
    <dbReference type="NCBI Taxonomy" id="1460289"/>
    <lineage>
        <taxon>Eukaryota</taxon>
        <taxon>Haptista</taxon>
        <taxon>Haptophyta</taxon>
        <taxon>Prymnesiophyceae</taxon>
        <taxon>Prymnesiales</taxon>
        <taxon>Chrysochromulinaceae</taxon>
        <taxon>Chrysochromulina</taxon>
    </lineage>
</organism>
<dbReference type="InterPro" id="IPR037185">
    <property type="entry name" value="EmrE-like"/>
</dbReference>
<dbReference type="SUPFAM" id="SSF103481">
    <property type="entry name" value="Multidrug resistance efflux transporter EmrE"/>
    <property type="match status" value="1"/>
</dbReference>
<comment type="caution">
    <text evidence="6">The sequence shown here is derived from an EMBL/GenBank/DDBJ whole genome shotgun (WGS) entry which is preliminary data.</text>
</comment>
<comment type="subcellular location">
    <subcellularLocation>
        <location evidence="1">Membrane</location>
        <topology evidence="1">Multi-pass membrane protein</topology>
    </subcellularLocation>
</comment>
<name>A0A0M0J645_9EUKA</name>
<keyword evidence="2 5" id="KW-0812">Transmembrane</keyword>